<sequence length="73" mass="8225">MQDNVLLEAQRDEGFTSTGTARLGFSYWLMVGACVVLLMPIAFLALSGIKCRRRSAEVEKEIYPTTEKGLFMY</sequence>
<dbReference type="AlphaFoldDB" id="A0A914W5I6"/>
<name>A0A914W5I6_9BILA</name>
<proteinExistence type="predicted"/>
<evidence type="ECO:0000313" key="2">
    <source>
        <dbReference type="Proteomes" id="UP000887566"/>
    </source>
</evidence>
<dbReference type="WBParaSite" id="PSAMB.scaffold3069size19791.g20345.t1">
    <property type="protein sequence ID" value="PSAMB.scaffold3069size19791.g20345.t1"/>
    <property type="gene ID" value="PSAMB.scaffold3069size19791.g20345"/>
</dbReference>
<keyword evidence="1" id="KW-1133">Transmembrane helix</keyword>
<keyword evidence="1" id="KW-0812">Transmembrane</keyword>
<organism evidence="2 3">
    <name type="scientific">Plectus sambesii</name>
    <dbReference type="NCBI Taxonomy" id="2011161"/>
    <lineage>
        <taxon>Eukaryota</taxon>
        <taxon>Metazoa</taxon>
        <taxon>Ecdysozoa</taxon>
        <taxon>Nematoda</taxon>
        <taxon>Chromadorea</taxon>
        <taxon>Plectida</taxon>
        <taxon>Plectina</taxon>
        <taxon>Plectoidea</taxon>
        <taxon>Plectidae</taxon>
        <taxon>Plectus</taxon>
    </lineage>
</organism>
<protein>
    <submittedName>
        <fullName evidence="3">Uncharacterized protein</fullName>
    </submittedName>
</protein>
<dbReference type="Proteomes" id="UP000887566">
    <property type="component" value="Unplaced"/>
</dbReference>
<feature type="transmembrane region" description="Helical" evidence="1">
    <location>
        <begin position="25"/>
        <end position="46"/>
    </location>
</feature>
<evidence type="ECO:0000256" key="1">
    <source>
        <dbReference type="SAM" id="Phobius"/>
    </source>
</evidence>
<reference evidence="3" key="1">
    <citation type="submission" date="2022-11" db="UniProtKB">
        <authorList>
            <consortium name="WormBaseParasite"/>
        </authorList>
    </citation>
    <scope>IDENTIFICATION</scope>
</reference>
<keyword evidence="1" id="KW-0472">Membrane</keyword>
<evidence type="ECO:0000313" key="3">
    <source>
        <dbReference type="WBParaSite" id="PSAMB.scaffold3069size19791.g20345.t1"/>
    </source>
</evidence>
<accession>A0A914W5I6</accession>
<keyword evidence="2" id="KW-1185">Reference proteome</keyword>